<protein>
    <recommendedName>
        <fullName evidence="5">Glycoside hydrolase family 76 protein</fullName>
    </recommendedName>
</protein>
<gene>
    <name evidence="3" type="ORF">V5O48_017029</name>
</gene>
<dbReference type="Gene3D" id="1.50.10.20">
    <property type="match status" value="1"/>
</dbReference>
<accession>A0ABR3EQ39</accession>
<sequence length="401" mass="43631">MLTKFSDRSKQQRDNLKLYGRVSSVRTSAPYLAKINSSQSSSSLSASLAAVTSNQTYNDYARKTAEFLQRGLLYQNNGTFWNWLDPRSCTPKMNAPTFPVDTGSIIHALSIFAGLNQNTSTLAFLHDVVPGATTFNNWHDGSGILSLPDNSEGLSQLIRGFAELYKANNTPTDLKSYLKSYLSNQARFNAVTQLSTAAGSNIYGGIWDGLPASQFNNQFQAAAISALLGGSILSQDDEDSGPALPPKSSPDPAASVPTKAIIGGVVGGVVGGAIVTLAIWLFRRRKNQIKESKEEPSDPEFTISPFDLSASPVNPKSRRPGNLEQTHERDTDVDWSCSIGNDSESVGDAATTTTQAFEALVEDLRWALNQQVQTERMHNERGWETDENPPQYQESEQGRGV</sequence>
<organism evidence="3 4">
    <name type="scientific">Marasmius crinis-equi</name>
    <dbReference type="NCBI Taxonomy" id="585013"/>
    <lineage>
        <taxon>Eukaryota</taxon>
        <taxon>Fungi</taxon>
        <taxon>Dikarya</taxon>
        <taxon>Basidiomycota</taxon>
        <taxon>Agaricomycotina</taxon>
        <taxon>Agaricomycetes</taxon>
        <taxon>Agaricomycetidae</taxon>
        <taxon>Agaricales</taxon>
        <taxon>Marasmiineae</taxon>
        <taxon>Marasmiaceae</taxon>
        <taxon>Marasmius</taxon>
    </lineage>
</organism>
<evidence type="ECO:0008006" key="5">
    <source>
        <dbReference type="Google" id="ProtNLM"/>
    </source>
</evidence>
<dbReference type="SUPFAM" id="SSF48208">
    <property type="entry name" value="Six-hairpin glycosidases"/>
    <property type="match status" value="1"/>
</dbReference>
<name>A0ABR3EQ39_9AGAR</name>
<feature type="region of interest" description="Disordered" evidence="1">
    <location>
        <begin position="372"/>
        <end position="401"/>
    </location>
</feature>
<dbReference type="EMBL" id="JBAHYK010002468">
    <property type="protein sequence ID" value="KAL0565004.1"/>
    <property type="molecule type" value="Genomic_DNA"/>
</dbReference>
<keyword evidence="2" id="KW-0812">Transmembrane</keyword>
<keyword evidence="2" id="KW-1133">Transmembrane helix</keyword>
<dbReference type="Proteomes" id="UP001465976">
    <property type="component" value="Unassembled WGS sequence"/>
</dbReference>
<comment type="caution">
    <text evidence="3">The sequence shown here is derived from an EMBL/GenBank/DDBJ whole genome shotgun (WGS) entry which is preliminary data.</text>
</comment>
<reference evidence="3 4" key="1">
    <citation type="submission" date="2024-02" db="EMBL/GenBank/DDBJ databases">
        <title>A draft genome for the cacao thread blight pathogen Marasmius crinis-equi.</title>
        <authorList>
            <person name="Cohen S.P."/>
            <person name="Baruah I.K."/>
            <person name="Amoako-Attah I."/>
            <person name="Bukari Y."/>
            <person name="Meinhardt L.W."/>
            <person name="Bailey B.A."/>
        </authorList>
    </citation>
    <scope>NUCLEOTIDE SEQUENCE [LARGE SCALE GENOMIC DNA]</scope>
    <source>
        <strain evidence="3 4">GH-76</strain>
    </source>
</reference>
<keyword evidence="2" id="KW-0472">Membrane</keyword>
<feature type="compositionally biased region" description="Basic and acidic residues" evidence="1">
    <location>
        <begin position="375"/>
        <end position="384"/>
    </location>
</feature>
<evidence type="ECO:0000256" key="1">
    <source>
        <dbReference type="SAM" id="MobiDB-lite"/>
    </source>
</evidence>
<evidence type="ECO:0000256" key="2">
    <source>
        <dbReference type="SAM" id="Phobius"/>
    </source>
</evidence>
<feature type="region of interest" description="Disordered" evidence="1">
    <location>
        <begin position="235"/>
        <end position="255"/>
    </location>
</feature>
<proteinExistence type="predicted"/>
<keyword evidence="4" id="KW-1185">Reference proteome</keyword>
<dbReference type="InterPro" id="IPR008928">
    <property type="entry name" value="6-hairpin_glycosidase_sf"/>
</dbReference>
<feature type="region of interest" description="Disordered" evidence="1">
    <location>
        <begin position="290"/>
        <end position="335"/>
    </location>
</feature>
<evidence type="ECO:0000313" key="3">
    <source>
        <dbReference type="EMBL" id="KAL0565004.1"/>
    </source>
</evidence>
<feature type="transmembrane region" description="Helical" evidence="2">
    <location>
        <begin position="260"/>
        <end position="282"/>
    </location>
</feature>
<evidence type="ECO:0000313" key="4">
    <source>
        <dbReference type="Proteomes" id="UP001465976"/>
    </source>
</evidence>